<accession>A0A401WB65</accession>
<keyword evidence="2" id="KW-0812">Transmembrane</keyword>
<feature type="region of interest" description="Disordered" evidence="1">
    <location>
        <begin position="303"/>
        <end position="325"/>
    </location>
</feature>
<protein>
    <recommendedName>
        <fullName evidence="5">Adhesin</fullName>
    </recommendedName>
</protein>
<evidence type="ECO:0000256" key="2">
    <source>
        <dbReference type="SAM" id="Phobius"/>
    </source>
</evidence>
<keyword evidence="2" id="KW-1133">Transmembrane helix</keyword>
<dbReference type="Proteomes" id="UP000286746">
    <property type="component" value="Unassembled WGS sequence"/>
</dbReference>
<name>A0A401WB65_STREY</name>
<evidence type="ECO:0000313" key="4">
    <source>
        <dbReference type="Proteomes" id="UP000286746"/>
    </source>
</evidence>
<evidence type="ECO:0000313" key="3">
    <source>
        <dbReference type="EMBL" id="GCD46567.1"/>
    </source>
</evidence>
<sequence>MSRPNKSAGPDRSGASDPSRSGFAEAFSKNARTPKRGLAPGRRVWKTALGLPVLAGVGVGAVALATLGVSQVRFGDGQEQAVAAKQPQQTKTGNPLPSAKPGKAPGATPDEKKPEAPKPDAEKTPAGTPTPKKTPKPENKKPDPPKVKGANAKVTYEGIAGPGCPTPERGGYHQAGVHGEVGVGWYGLSGGSTRDGGCSGQFTSVPMSGDPNKDTNNNIMWWWEPGPQSRSCQVSVYVPWGPSDRDSQGSPTHYQVLTDPFNPGTKVGDFAIDQVAHRGSWQTVGTFPVRQNKIGVKLMDRGDNHSPGRDRAHHGAGAAKVVCHG</sequence>
<keyword evidence="4" id="KW-1185">Reference proteome</keyword>
<dbReference type="RefSeq" id="WP_125056897.1">
    <property type="nucleotide sequence ID" value="NZ_BHZD01000001.1"/>
</dbReference>
<feature type="region of interest" description="Disordered" evidence="1">
    <location>
        <begin position="1"/>
        <end position="42"/>
    </location>
</feature>
<feature type="compositionally biased region" description="Polar residues" evidence="1">
    <location>
        <begin position="86"/>
        <end position="95"/>
    </location>
</feature>
<feature type="region of interest" description="Disordered" evidence="1">
    <location>
        <begin position="80"/>
        <end position="151"/>
    </location>
</feature>
<dbReference type="AlphaFoldDB" id="A0A401WB65"/>
<reference evidence="3 4" key="1">
    <citation type="submission" date="2018-11" db="EMBL/GenBank/DDBJ databases">
        <title>Whole genome sequence of Streptomyces paromomycinus NBRC 15454(T).</title>
        <authorList>
            <person name="Komaki H."/>
            <person name="Tamura T."/>
        </authorList>
    </citation>
    <scope>NUCLEOTIDE SEQUENCE [LARGE SCALE GENOMIC DNA]</scope>
    <source>
        <strain evidence="3 4">NBRC 15454</strain>
    </source>
</reference>
<keyword evidence="2" id="KW-0472">Membrane</keyword>
<feature type="compositionally biased region" description="Basic and acidic residues" evidence="1">
    <location>
        <begin position="109"/>
        <end position="123"/>
    </location>
</feature>
<evidence type="ECO:0008006" key="5">
    <source>
        <dbReference type="Google" id="ProtNLM"/>
    </source>
</evidence>
<dbReference type="EMBL" id="BHZD01000001">
    <property type="protein sequence ID" value="GCD46567.1"/>
    <property type="molecule type" value="Genomic_DNA"/>
</dbReference>
<feature type="compositionally biased region" description="Basic and acidic residues" evidence="1">
    <location>
        <begin position="135"/>
        <end position="146"/>
    </location>
</feature>
<gene>
    <name evidence="3" type="ORF">GKJPGBOP_06317</name>
</gene>
<comment type="caution">
    <text evidence="3">The sequence shown here is derived from an EMBL/GenBank/DDBJ whole genome shotgun (WGS) entry which is preliminary data.</text>
</comment>
<evidence type="ECO:0000256" key="1">
    <source>
        <dbReference type="SAM" id="MobiDB-lite"/>
    </source>
</evidence>
<organism evidence="3 4">
    <name type="scientific">Streptomyces paromomycinus</name>
    <name type="common">Streptomyces rimosus subsp. paromomycinus</name>
    <dbReference type="NCBI Taxonomy" id="92743"/>
    <lineage>
        <taxon>Bacteria</taxon>
        <taxon>Bacillati</taxon>
        <taxon>Actinomycetota</taxon>
        <taxon>Actinomycetes</taxon>
        <taxon>Kitasatosporales</taxon>
        <taxon>Streptomycetaceae</taxon>
        <taxon>Streptomyces</taxon>
    </lineage>
</organism>
<feature type="transmembrane region" description="Helical" evidence="2">
    <location>
        <begin position="48"/>
        <end position="69"/>
    </location>
</feature>
<proteinExistence type="predicted"/>